<name>A0AAP2RGA3_9EURY</name>
<dbReference type="CDD" id="cd01462">
    <property type="entry name" value="VWA_YIEM_type"/>
    <property type="match status" value="1"/>
</dbReference>
<dbReference type="AlphaFoldDB" id="A0AAP2RGA3"/>
<comment type="caution">
    <text evidence="2">The sequence shown here is derived from an EMBL/GenBank/DDBJ whole genome shotgun (WGS) entry which is preliminary data.</text>
</comment>
<dbReference type="RefSeq" id="WP_230742568.1">
    <property type="nucleotide sequence ID" value="NZ_PGCK01000010.1"/>
</dbReference>
<dbReference type="Gene3D" id="3.40.50.410">
    <property type="entry name" value="von Willebrand factor, type A domain"/>
    <property type="match status" value="1"/>
</dbReference>
<evidence type="ECO:0000313" key="3">
    <source>
        <dbReference type="Proteomes" id="UP001320159"/>
    </source>
</evidence>
<dbReference type="PROSITE" id="PS50234">
    <property type="entry name" value="VWFA"/>
    <property type="match status" value="1"/>
</dbReference>
<evidence type="ECO:0000313" key="2">
    <source>
        <dbReference type="EMBL" id="MCD1295712.1"/>
    </source>
</evidence>
<dbReference type="InterPro" id="IPR002035">
    <property type="entry name" value="VWF_A"/>
</dbReference>
<gene>
    <name evidence="2" type="ORF">CUJ83_11955</name>
</gene>
<evidence type="ECO:0000259" key="1">
    <source>
        <dbReference type="PROSITE" id="PS50234"/>
    </source>
</evidence>
<dbReference type="SUPFAM" id="SSF53300">
    <property type="entry name" value="vWA-like"/>
    <property type="match status" value="1"/>
</dbReference>
<reference evidence="2 3" key="1">
    <citation type="submission" date="2017-11" db="EMBL/GenBank/DDBJ databases">
        <title>Isolation and Characterization of Family Methanocellaceae Species from Potential Methane Hydrate Area Offshore Southwestern Taiwan.</title>
        <authorList>
            <person name="Zhang W.-L."/>
            <person name="Chen W.-C."/>
            <person name="Lai M.-C."/>
            <person name="Chen S.-C."/>
        </authorList>
    </citation>
    <scope>NUCLEOTIDE SEQUENCE [LARGE SCALE GENOMIC DNA]</scope>
    <source>
        <strain evidence="2 3">CWC-04</strain>
    </source>
</reference>
<dbReference type="EMBL" id="PGCK01000010">
    <property type="protein sequence ID" value="MCD1295712.1"/>
    <property type="molecule type" value="Genomic_DNA"/>
</dbReference>
<dbReference type="PANTHER" id="PTHR36846:SF1">
    <property type="entry name" value="PROTEIN VIAA"/>
    <property type="match status" value="1"/>
</dbReference>
<dbReference type="GO" id="GO:0005829">
    <property type="term" value="C:cytosol"/>
    <property type="evidence" value="ECO:0007669"/>
    <property type="project" value="TreeGrafter"/>
</dbReference>
<dbReference type="SMART" id="SM00327">
    <property type="entry name" value="VWA"/>
    <property type="match status" value="1"/>
</dbReference>
<dbReference type="InterPro" id="IPR036465">
    <property type="entry name" value="vWFA_dom_sf"/>
</dbReference>
<accession>A0AAP2RGA3</accession>
<proteinExistence type="predicted"/>
<protein>
    <recommendedName>
        <fullName evidence="1">VWFA domain-containing protein</fullName>
    </recommendedName>
</protein>
<organism evidence="2 3">
    <name type="scientific">Methanooceanicella nereidis</name>
    <dbReference type="NCBI Taxonomy" id="2052831"/>
    <lineage>
        <taxon>Archaea</taxon>
        <taxon>Methanobacteriati</taxon>
        <taxon>Methanobacteriota</taxon>
        <taxon>Stenosarchaea group</taxon>
        <taxon>Methanomicrobia</taxon>
        <taxon>Methanocellales</taxon>
        <taxon>Methanocellaceae</taxon>
        <taxon>Methanooceanicella</taxon>
    </lineage>
</organism>
<sequence>MMETGSFKEFSENEEIREVLAVPRNIPRKIREEIAEIIFHEMILGDNYEIRDHRKFVERYGAFYLLFSTMKSSDEWPRIKDIAKSSDIAATYILRDIVEKILDILDETGLYLESMKKGLPENMSLLMAEFERIMEDTRKLWDRKVHKNAAPGYEDEYFEPPVDQVLAERIDLFLNEENSRKFLIHITRQLLLERFMQSVRNAEEHLRSIELMTLLYPGRGWDHSMIELHRKYFSEIHKYSRIFERNEDLKKILRLLGKIEMEHGFRMSGISSHSRSEVYSISMSKNLEYLLPAELIKLQDNTLRTLFFANMLEGRLLTYQLRGKDQSRKSRSKKRKGPVITLVDTSGSMHGAPEIVAKSVILAIVKNMLKEKRDVKVFLFSSVDQTIEIEMTDIKKMATEFLDFLSYTFEGGTDFNTALKAGLTSLREKKFRSADLLFITDGLSDITDTSLIREYNILKEQYDTRIFTLITGNNDAGGLKMVSDHIFLLDREDSWDPDDNPAKLIKIMTRE</sequence>
<dbReference type="Pfam" id="PF13519">
    <property type="entry name" value="VWA_2"/>
    <property type="match status" value="1"/>
</dbReference>
<dbReference type="Proteomes" id="UP001320159">
    <property type="component" value="Unassembled WGS sequence"/>
</dbReference>
<keyword evidence="3" id="KW-1185">Reference proteome</keyword>
<dbReference type="PANTHER" id="PTHR36846">
    <property type="entry name" value="PROTEIN VIAA"/>
    <property type="match status" value="1"/>
</dbReference>
<feature type="domain" description="VWFA" evidence="1">
    <location>
        <begin position="338"/>
        <end position="474"/>
    </location>
</feature>